<organism evidence="1 2">
    <name type="scientific">Ditylenchus dipsaci</name>
    <dbReference type="NCBI Taxonomy" id="166011"/>
    <lineage>
        <taxon>Eukaryota</taxon>
        <taxon>Metazoa</taxon>
        <taxon>Ecdysozoa</taxon>
        <taxon>Nematoda</taxon>
        <taxon>Chromadorea</taxon>
        <taxon>Rhabditida</taxon>
        <taxon>Tylenchina</taxon>
        <taxon>Tylenchomorpha</taxon>
        <taxon>Sphaerularioidea</taxon>
        <taxon>Anguinidae</taxon>
        <taxon>Anguininae</taxon>
        <taxon>Ditylenchus</taxon>
    </lineage>
</organism>
<sequence length="123" mass="13911">MKKCFSGTDHLVKDFMMCFSHSANTCVDKPVCNDSKADLNKFFNLGFQRLFVAKNSKGYCFDKKNCQLQLADAKLKGQKTCTRMNEWKNKGGQLCDCSTQAGLVELKQYCPMLHAISNKKNAH</sequence>
<reference evidence="2" key="1">
    <citation type="submission" date="2022-11" db="UniProtKB">
        <authorList>
            <consortium name="WormBaseParasite"/>
        </authorList>
    </citation>
    <scope>IDENTIFICATION</scope>
</reference>
<proteinExistence type="predicted"/>
<evidence type="ECO:0000313" key="1">
    <source>
        <dbReference type="Proteomes" id="UP000887574"/>
    </source>
</evidence>
<name>A0A915CNS4_9BILA</name>
<dbReference type="Proteomes" id="UP000887574">
    <property type="component" value="Unplaced"/>
</dbReference>
<keyword evidence="1" id="KW-1185">Reference proteome</keyword>
<dbReference type="WBParaSite" id="jg10941">
    <property type="protein sequence ID" value="jg10941"/>
    <property type="gene ID" value="jg10941"/>
</dbReference>
<dbReference type="AlphaFoldDB" id="A0A915CNS4"/>
<accession>A0A915CNS4</accession>
<protein>
    <submittedName>
        <fullName evidence="2">Uncharacterized protein</fullName>
    </submittedName>
</protein>
<evidence type="ECO:0000313" key="2">
    <source>
        <dbReference type="WBParaSite" id="jg10941"/>
    </source>
</evidence>